<accession>A0ABS4HGD0</accession>
<proteinExistence type="predicted"/>
<evidence type="ECO:0000256" key="2">
    <source>
        <dbReference type="SAM" id="Phobius"/>
    </source>
</evidence>
<reference evidence="3 4" key="1">
    <citation type="submission" date="2021-03" db="EMBL/GenBank/DDBJ databases">
        <title>Genomic Encyclopedia of Type Strains, Phase IV (KMG-IV): sequencing the most valuable type-strain genomes for metagenomic binning, comparative biology and taxonomic classification.</title>
        <authorList>
            <person name="Goeker M."/>
        </authorList>
    </citation>
    <scope>NUCLEOTIDE SEQUENCE [LARGE SCALE GENOMIC DNA]</scope>
    <source>
        <strain evidence="3 4">DSM 21085</strain>
    </source>
</reference>
<organism evidence="3 4">
    <name type="scientific">Virgibacillus litoralis</name>
    <dbReference type="NCBI Taxonomy" id="578221"/>
    <lineage>
        <taxon>Bacteria</taxon>
        <taxon>Bacillati</taxon>
        <taxon>Bacillota</taxon>
        <taxon>Bacilli</taxon>
        <taxon>Bacillales</taxon>
        <taxon>Bacillaceae</taxon>
        <taxon>Virgibacillus</taxon>
    </lineage>
</organism>
<dbReference type="Proteomes" id="UP001519328">
    <property type="component" value="Unassembled WGS sequence"/>
</dbReference>
<name>A0ABS4HGD0_9BACI</name>
<keyword evidence="2" id="KW-1133">Transmembrane helix</keyword>
<feature type="transmembrane region" description="Helical" evidence="2">
    <location>
        <begin position="6"/>
        <end position="23"/>
    </location>
</feature>
<feature type="region of interest" description="Disordered" evidence="1">
    <location>
        <begin position="34"/>
        <end position="58"/>
    </location>
</feature>
<gene>
    <name evidence="3" type="ORF">J2Z82_002619</name>
</gene>
<protein>
    <submittedName>
        <fullName evidence="3">Uncharacterized protein</fullName>
    </submittedName>
</protein>
<dbReference type="EMBL" id="JAGGKK010000014">
    <property type="protein sequence ID" value="MBP1949679.1"/>
    <property type="molecule type" value="Genomic_DNA"/>
</dbReference>
<comment type="caution">
    <text evidence="3">The sequence shown here is derived from an EMBL/GenBank/DDBJ whole genome shotgun (WGS) entry which is preliminary data.</text>
</comment>
<evidence type="ECO:0000313" key="4">
    <source>
        <dbReference type="Proteomes" id="UP001519328"/>
    </source>
</evidence>
<sequence>MFWVIFLGVFIFPVLIFGIVVDLKRKKRTNKNYDQYKTSSTDTGERNHYSMGENIRGD</sequence>
<evidence type="ECO:0000256" key="1">
    <source>
        <dbReference type="SAM" id="MobiDB-lite"/>
    </source>
</evidence>
<keyword evidence="2" id="KW-0812">Transmembrane</keyword>
<keyword evidence="4" id="KW-1185">Reference proteome</keyword>
<evidence type="ECO:0000313" key="3">
    <source>
        <dbReference type="EMBL" id="MBP1949679.1"/>
    </source>
</evidence>
<keyword evidence="2" id="KW-0472">Membrane</keyword>
<dbReference type="RefSeq" id="WP_209481162.1">
    <property type="nucleotide sequence ID" value="NZ_JAGGKK010000014.1"/>
</dbReference>